<keyword evidence="1" id="KW-1133">Transmembrane helix</keyword>
<sequence>MKTFEEDKKLKSVLKSVKLESPGTDFSLNVMNRIFHEESLLEKAKREKVLGKGFWIILALFIALFAAMFVFSSAGGDTGGLGKYIPGLNTNTVTQDYENFFQRIGSVPLSIAGILLASSFLVFIDRFLSSKIRTS</sequence>
<keyword evidence="3" id="KW-1185">Reference proteome</keyword>
<dbReference type="Proteomes" id="UP000428260">
    <property type="component" value="Chromosome"/>
</dbReference>
<feature type="transmembrane region" description="Helical" evidence="1">
    <location>
        <begin position="53"/>
        <end position="74"/>
    </location>
</feature>
<accession>A0A6I6JL04</accession>
<evidence type="ECO:0000256" key="1">
    <source>
        <dbReference type="SAM" id="Phobius"/>
    </source>
</evidence>
<proteinExistence type="predicted"/>
<feature type="transmembrane region" description="Helical" evidence="1">
    <location>
        <begin position="107"/>
        <end position="128"/>
    </location>
</feature>
<dbReference type="EMBL" id="CP046401">
    <property type="protein sequence ID" value="QGY43011.1"/>
    <property type="molecule type" value="Genomic_DNA"/>
</dbReference>
<keyword evidence="1" id="KW-0472">Membrane</keyword>
<dbReference type="RefSeq" id="WP_158863715.1">
    <property type="nucleotide sequence ID" value="NZ_CP046401.1"/>
</dbReference>
<gene>
    <name evidence="2" type="ORF">GM418_04860</name>
</gene>
<evidence type="ECO:0000313" key="2">
    <source>
        <dbReference type="EMBL" id="QGY43011.1"/>
    </source>
</evidence>
<protein>
    <submittedName>
        <fullName evidence="2">Uncharacterized protein</fullName>
    </submittedName>
</protein>
<keyword evidence="1" id="KW-0812">Transmembrane</keyword>
<organism evidence="2 3">
    <name type="scientific">Maribellus comscasis</name>
    <dbReference type="NCBI Taxonomy" id="2681766"/>
    <lineage>
        <taxon>Bacteria</taxon>
        <taxon>Pseudomonadati</taxon>
        <taxon>Bacteroidota</taxon>
        <taxon>Bacteroidia</taxon>
        <taxon>Marinilabiliales</taxon>
        <taxon>Prolixibacteraceae</taxon>
        <taxon>Maribellus</taxon>
    </lineage>
</organism>
<evidence type="ECO:0000313" key="3">
    <source>
        <dbReference type="Proteomes" id="UP000428260"/>
    </source>
</evidence>
<reference evidence="2 3" key="1">
    <citation type="submission" date="2019-11" db="EMBL/GenBank/DDBJ databases">
        <authorList>
            <person name="Zheng R.K."/>
            <person name="Sun C.M."/>
        </authorList>
    </citation>
    <scope>NUCLEOTIDE SEQUENCE [LARGE SCALE GENOMIC DNA]</scope>
    <source>
        <strain evidence="2 3">WC007</strain>
    </source>
</reference>
<name>A0A6I6JL04_9BACT</name>
<dbReference type="AlphaFoldDB" id="A0A6I6JL04"/>
<dbReference type="KEGG" id="mcos:GM418_04860"/>